<keyword evidence="4" id="KW-0963">Cytoplasm</keyword>
<evidence type="ECO:0000259" key="11">
    <source>
        <dbReference type="Pfam" id="PF02767"/>
    </source>
</evidence>
<dbReference type="InterPro" id="IPR022637">
    <property type="entry name" value="DNA_polIII_beta_cen"/>
</dbReference>
<accession>A0AAW8F4I5</accession>
<proteinExistence type="inferred from homology"/>
<evidence type="ECO:0000256" key="3">
    <source>
        <dbReference type="ARBA" id="ARBA00011400"/>
    </source>
</evidence>
<dbReference type="PANTHER" id="PTHR30478">
    <property type="entry name" value="DNA POLYMERASE III SUBUNIT BETA"/>
    <property type="match status" value="1"/>
</dbReference>
<dbReference type="NCBIfam" id="TIGR00663">
    <property type="entry name" value="dnan"/>
    <property type="match status" value="1"/>
</dbReference>
<gene>
    <name evidence="13" type="ORF">QFZ22_000150</name>
</gene>
<evidence type="ECO:0000313" key="14">
    <source>
        <dbReference type="Proteomes" id="UP001234216"/>
    </source>
</evidence>
<evidence type="ECO:0000256" key="4">
    <source>
        <dbReference type="ARBA" id="ARBA00022490"/>
    </source>
</evidence>
<dbReference type="FunFam" id="3.10.150.10:FF:000005">
    <property type="entry name" value="Beta sliding clamp"/>
    <property type="match status" value="1"/>
</dbReference>
<dbReference type="Pfam" id="PF02768">
    <property type="entry name" value="DNA_pol3_beta_3"/>
    <property type="match status" value="1"/>
</dbReference>
<dbReference type="Pfam" id="PF00712">
    <property type="entry name" value="DNA_pol3_beta"/>
    <property type="match status" value="1"/>
</dbReference>
<dbReference type="GO" id="GO:0006271">
    <property type="term" value="P:DNA strand elongation involved in DNA replication"/>
    <property type="evidence" value="ECO:0007669"/>
    <property type="project" value="TreeGrafter"/>
</dbReference>
<dbReference type="InterPro" id="IPR022634">
    <property type="entry name" value="DNA_polIII_beta_N"/>
</dbReference>
<dbReference type="InterPro" id="IPR046938">
    <property type="entry name" value="DNA_clamp_sf"/>
</dbReference>
<evidence type="ECO:0000256" key="2">
    <source>
        <dbReference type="ARBA" id="ARBA00010752"/>
    </source>
</evidence>
<keyword evidence="8" id="KW-0239">DNA-directed DNA polymerase</keyword>
<comment type="similarity">
    <text evidence="2">Belongs to the beta sliding clamp family.</text>
</comment>
<name>A0AAW8F4I5_9ACTN</name>
<feature type="domain" description="DNA polymerase III beta sliding clamp C-terminal" evidence="12">
    <location>
        <begin position="250"/>
        <end position="349"/>
    </location>
</feature>
<dbReference type="GO" id="GO:0009360">
    <property type="term" value="C:DNA polymerase III complex"/>
    <property type="evidence" value="ECO:0007669"/>
    <property type="project" value="InterPro"/>
</dbReference>
<dbReference type="AlphaFoldDB" id="A0AAW8F4I5"/>
<comment type="subunit">
    <text evidence="3">Forms a ring-shaped head-to-tail homodimer around DNA which binds and tethers DNA polymerases and other proteins to the DNA. The DNA replisome complex has a single clamp-loading complex (3 tau and 1 each of delta, delta', psi and chi subunits) which binds 3 Pol III cores (1 core on the leading strand and 2 on the lagging strand) each with a beta sliding clamp dimer. Additional proteins in the replisome are other copies of gamma, psi and chi, Ssb, DNA helicase and RNA primase.</text>
</comment>
<dbReference type="SMART" id="SM00480">
    <property type="entry name" value="POL3Bc"/>
    <property type="match status" value="1"/>
</dbReference>
<reference evidence="13" key="1">
    <citation type="submission" date="2023-07" db="EMBL/GenBank/DDBJ databases">
        <title>Comparative genomics of wheat-associated soil bacteria to identify genetic determinants of phenazine resistance.</title>
        <authorList>
            <person name="Mouncey N."/>
        </authorList>
    </citation>
    <scope>NUCLEOTIDE SEQUENCE</scope>
    <source>
        <strain evidence="13">V4I22</strain>
    </source>
</reference>
<comment type="caution">
    <text evidence="13">The sequence shown here is derived from an EMBL/GenBank/DDBJ whole genome shotgun (WGS) entry which is preliminary data.</text>
</comment>
<protein>
    <submittedName>
        <fullName evidence="13">DNA polymerase-3 subunit beta</fullName>
        <ecNumber evidence="13">2.7.7.7</ecNumber>
    </submittedName>
</protein>
<evidence type="ECO:0000313" key="13">
    <source>
        <dbReference type="EMBL" id="MDQ0904165.1"/>
    </source>
</evidence>
<dbReference type="InterPro" id="IPR001001">
    <property type="entry name" value="DNA_polIII_beta"/>
</dbReference>
<feature type="domain" description="DNA polymerase III beta sliding clamp N-terminal" evidence="10">
    <location>
        <begin position="1"/>
        <end position="117"/>
    </location>
</feature>
<evidence type="ECO:0000256" key="1">
    <source>
        <dbReference type="ARBA" id="ARBA00004496"/>
    </source>
</evidence>
<organism evidence="13 14">
    <name type="scientific">Streptomyces canus</name>
    <dbReference type="NCBI Taxonomy" id="58343"/>
    <lineage>
        <taxon>Bacteria</taxon>
        <taxon>Bacillati</taxon>
        <taxon>Actinomycetota</taxon>
        <taxon>Actinomycetes</taxon>
        <taxon>Kitasatosporales</taxon>
        <taxon>Streptomycetaceae</taxon>
        <taxon>Streptomyces</taxon>
        <taxon>Streptomyces aurantiacus group</taxon>
    </lineage>
</organism>
<dbReference type="GO" id="GO:0008408">
    <property type="term" value="F:3'-5' exonuclease activity"/>
    <property type="evidence" value="ECO:0007669"/>
    <property type="project" value="InterPro"/>
</dbReference>
<keyword evidence="9" id="KW-0238">DNA-binding</keyword>
<dbReference type="GO" id="GO:0003887">
    <property type="term" value="F:DNA-directed DNA polymerase activity"/>
    <property type="evidence" value="ECO:0007669"/>
    <property type="project" value="UniProtKB-KW"/>
</dbReference>
<dbReference type="SUPFAM" id="SSF55979">
    <property type="entry name" value="DNA clamp"/>
    <property type="match status" value="3"/>
</dbReference>
<dbReference type="InterPro" id="IPR022635">
    <property type="entry name" value="DNA_polIII_beta_C"/>
</dbReference>
<sequence length="384" mass="39993">MKLILEHADLASAVGYAARSLPARPPAPVLAGLLLDASDGTLRVSSFDYDTSADTVVPATVADNGRAVVSGRLLADIVARIRGNVDLELTGPRLMLRAGSARFTLPTLPLEEYPSLPEAGPTSGTLPGPAFAEAVAQVACALGKDDTLPVLTGIQLRHDQEDGALTLAATDRYRFAVRTIAWKNCDLSADCTALAPGKPLLDAIKAVADDTTIDLALPDAAGVNGLFTLRTDHSTTTLRGLEGDLPKYQSLFPTEFNHTATVEIAALKDAVQRVALVATKESPLRLTFTADDTLVLEAGTSDDAQAVDNVGTNLDGDELSVAFNPGFLLDGLNALTAESVDFHFTPAQSLPSCADTAATSRRCATSSCRSGSAEGLAPCPRGGR</sequence>
<dbReference type="GO" id="GO:0003677">
    <property type="term" value="F:DNA binding"/>
    <property type="evidence" value="ECO:0007669"/>
    <property type="project" value="UniProtKB-KW"/>
</dbReference>
<evidence type="ECO:0000256" key="7">
    <source>
        <dbReference type="ARBA" id="ARBA00022705"/>
    </source>
</evidence>
<evidence type="ECO:0000256" key="9">
    <source>
        <dbReference type="ARBA" id="ARBA00023125"/>
    </source>
</evidence>
<evidence type="ECO:0000256" key="6">
    <source>
        <dbReference type="ARBA" id="ARBA00022695"/>
    </source>
</evidence>
<keyword evidence="5 13" id="KW-0808">Transferase</keyword>
<dbReference type="PANTHER" id="PTHR30478:SF0">
    <property type="entry name" value="BETA SLIDING CLAMP"/>
    <property type="match status" value="1"/>
</dbReference>
<dbReference type="Gene3D" id="3.10.150.10">
    <property type="entry name" value="DNA Polymerase III, subunit A, domain 2"/>
    <property type="match status" value="3"/>
</dbReference>
<evidence type="ECO:0000259" key="10">
    <source>
        <dbReference type="Pfam" id="PF00712"/>
    </source>
</evidence>
<dbReference type="EC" id="2.7.7.7" evidence="13"/>
<evidence type="ECO:0000259" key="12">
    <source>
        <dbReference type="Pfam" id="PF02768"/>
    </source>
</evidence>
<dbReference type="EMBL" id="JAUSZV010000001">
    <property type="protein sequence ID" value="MDQ0904165.1"/>
    <property type="molecule type" value="Genomic_DNA"/>
</dbReference>
<keyword evidence="7" id="KW-0235">DNA replication</keyword>
<evidence type="ECO:0000256" key="5">
    <source>
        <dbReference type="ARBA" id="ARBA00022679"/>
    </source>
</evidence>
<dbReference type="CDD" id="cd00140">
    <property type="entry name" value="beta_clamp"/>
    <property type="match status" value="1"/>
</dbReference>
<comment type="subcellular location">
    <subcellularLocation>
        <location evidence="1">Cytoplasm</location>
    </subcellularLocation>
</comment>
<dbReference type="GO" id="GO:0005737">
    <property type="term" value="C:cytoplasm"/>
    <property type="evidence" value="ECO:0007669"/>
    <property type="project" value="UniProtKB-SubCell"/>
</dbReference>
<dbReference type="Pfam" id="PF02767">
    <property type="entry name" value="DNA_pol3_beta_2"/>
    <property type="match status" value="1"/>
</dbReference>
<feature type="domain" description="DNA polymerase III beta sliding clamp central" evidence="11">
    <location>
        <begin position="126"/>
        <end position="247"/>
    </location>
</feature>
<dbReference type="Proteomes" id="UP001234216">
    <property type="component" value="Unassembled WGS sequence"/>
</dbReference>
<evidence type="ECO:0000256" key="8">
    <source>
        <dbReference type="ARBA" id="ARBA00022932"/>
    </source>
</evidence>
<keyword evidence="6 13" id="KW-0548">Nucleotidyltransferase</keyword>